<comment type="caution">
    <text evidence="1">The sequence shown here is derived from an EMBL/GenBank/DDBJ whole genome shotgun (WGS) entry which is preliminary data.</text>
</comment>
<evidence type="ECO:0000313" key="2">
    <source>
        <dbReference type="Proteomes" id="UP001378956"/>
    </source>
</evidence>
<dbReference type="EMBL" id="JBBEUB010000013">
    <property type="protein sequence ID" value="MEJ2905593.1"/>
    <property type="molecule type" value="Genomic_DNA"/>
</dbReference>
<organism evidence="1 2">
    <name type="scientific">Pedobacter panaciterrae</name>
    <dbReference type="NCBI Taxonomy" id="363849"/>
    <lineage>
        <taxon>Bacteria</taxon>
        <taxon>Pseudomonadati</taxon>
        <taxon>Bacteroidota</taxon>
        <taxon>Sphingobacteriia</taxon>
        <taxon>Sphingobacteriales</taxon>
        <taxon>Sphingobacteriaceae</taxon>
        <taxon>Pedobacter</taxon>
    </lineage>
</organism>
<keyword evidence="2" id="KW-1185">Reference proteome</keyword>
<accession>A0ABU8NTJ6</accession>
<proteinExistence type="predicted"/>
<gene>
    <name evidence="1" type="ORF">WAE58_24330</name>
</gene>
<sequence>MSTTTGICSTLVNPASKDFKFFIQPALEQHKIKEIQCIEGTIRYYKERGR</sequence>
<name>A0ABU8NTJ6_9SPHI</name>
<dbReference type="Proteomes" id="UP001378956">
    <property type="component" value="Unassembled WGS sequence"/>
</dbReference>
<evidence type="ECO:0000313" key="1">
    <source>
        <dbReference type="EMBL" id="MEJ2905593.1"/>
    </source>
</evidence>
<reference evidence="1 2" key="1">
    <citation type="submission" date="2024-03" db="EMBL/GenBank/DDBJ databases">
        <title>Sequence of Lycoming College Course Isolates.</title>
        <authorList>
            <person name="Plotts O."/>
            <person name="Newman J."/>
        </authorList>
    </citation>
    <scope>NUCLEOTIDE SEQUENCE [LARGE SCALE GENOMIC DNA]</scope>
    <source>
        <strain evidence="1 2">CJB-3</strain>
    </source>
</reference>
<protein>
    <submittedName>
        <fullName evidence="1">Uncharacterized protein</fullName>
    </submittedName>
</protein>